<name>A0ABP4GL72_9MICO</name>
<dbReference type="EMBL" id="BAAAKW010000066">
    <property type="protein sequence ID" value="GAA1226194.1"/>
    <property type="molecule type" value="Genomic_DNA"/>
</dbReference>
<feature type="transmembrane region" description="Helical" evidence="1">
    <location>
        <begin position="98"/>
        <end position="118"/>
    </location>
</feature>
<comment type="caution">
    <text evidence="2">The sequence shown here is derived from an EMBL/GenBank/DDBJ whole genome shotgun (WGS) entry which is preliminary data.</text>
</comment>
<keyword evidence="1" id="KW-1133">Transmembrane helix</keyword>
<keyword evidence="3" id="KW-1185">Reference proteome</keyword>
<feature type="transmembrane region" description="Helical" evidence="1">
    <location>
        <begin position="125"/>
        <end position="143"/>
    </location>
</feature>
<evidence type="ECO:0000256" key="1">
    <source>
        <dbReference type="SAM" id="Phobius"/>
    </source>
</evidence>
<sequence>MAIQQLDPLGTLDGRPISVIAGIAILAFSSIMSWLNMDEIAYPLLTSLALLAVVFASLVLVLGTSPLRAPFTGAMHAIGVGSSLIAFALSSASLGDSAAIITASWGPLVVGTTCMALAPYRPVRELVGVGIVASIFTGFIALVRSAESTTDASPMIVILFSITPVLTMSLGGAAFARSLAQSHQHWESRAIYGARRQRERQHVSVARSVQQDRVTILNRDVVPLFADLSRRGIVSPGDRAKAAEYSASLRDLMVTEVNRSWLESVVASSFGALDGFSDGDSANDRRVRDPHRLAGAMTDHQRTALRAAVLAVATGDELDRGSVWLAIEKTPLGAMIIVHATVTSSESSWRSSLAPYFAVLRVVFTGLQVSYHSPSLTVRFTYDTP</sequence>
<organism evidence="2 3">
    <name type="scientific">Rhodoglobus aureus</name>
    <dbReference type="NCBI Taxonomy" id="191497"/>
    <lineage>
        <taxon>Bacteria</taxon>
        <taxon>Bacillati</taxon>
        <taxon>Actinomycetota</taxon>
        <taxon>Actinomycetes</taxon>
        <taxon>Micrococcales</taxon>
        <taxon>Microbacteriaceae</taxon>
        <taxon>Rhodoglobus</taxon>
    </lineage>
</organism>
<protein>
    <submittedName>
        <fullName evidence="2">Uncharacterized protein</fullName>
    </submittedName>
</protein>
<keyword evidence="1" id="KW-0812">Transmembrane</keyword>
<evidence type="ECO:0000313" key="3">
    <source>
        <dbReference type="Proteomes" id="UP001500943"/>
    </source>
</evidence>
<keyword evidence="1" id="KW-0472">Membrane</keyword>
<feature type="transmembrane region" description="Helical" evidence="1">
    <location>
        <begin position="40"/>
        <end position="62"/>
    </location>
</feature>
<gene>
    <name evidence="2" type="ORF">GCM10009655_26040</name>
</gene>
<evidence type="ECO:0000313" key="2">
    <source>
        <dbReference type="EMBL" id="GAA1226194.1"/>
    </source>
</evidence>
<feature type="transmembrane region" description="Helical" evidence="1">
    <location>
        <begin position="155"/>
        <end position="176"/>
    </location>
</feature>
<dbReference type="Proteomes" id="UP001500943">
    <property type="component" value="Unassembled WGS sequence"/>
</dbReference>
<reference evidence="3" key="1">
    <citation type="journal article" date="2019" name="Int. J. Syst. Evol. Microbiol.">
        <title>The Global Catalogue of Microorganisms (GCM) 10K type strain sequencing project: providing services to taxonomists for standard genome sequencing and annotation.</title>
        <authorList>
            <consortium name="The Broad Institute Genomics Platform"/>
            <consortium name="The Broad Institute Genome Sequencing Center for Infectious Disease"/>
            <person name="Wu L."/>
            <person name="Ma J."/>
        </authorList>
    </citation>
    <scope>NUCLEOTIDE SEQUENCE [LARGE SCALE GENOMIC DNA]</scope>
    <source>
        <strain evidence="3">JCM 12762</strain>
    </source>
</reference>
<feature type="transmembrane region" description="Helical" evidence="1">
    <location>
        <begin position="12"/>
        <end position="34"/>
    </location>
</feature>
<proteinExistence type="predicted"/>
<accession>A0ABP4GL72</accession>